<name>A0A2A4B5K5_9SPHN</name>
<sequence length="300" mass="32738">MSILNQASDGLFNVLIVLVRALVRFGPKSREDLILACGGAADAFDTSQLTRTLNRWTELGLFGEEDGSVIIAEPYRSALGKNADEAEARLPKVARTVALQPANNARFWESEGAKSADLSRGVAWMLAQDVYTLDVNSDRLAELEGRQLVDSGAQKIAQNNTRWNGLKTWMLYLGFARDGMQWVVDPTQALREALPEIFGSNRELSAPAFVERAAGVLPVLDGGAYRVQVEAALKESAWPRLRTGLVSSSLSRAIQRLDREGLITLSSRSDTEGVVSLTGSNARIWQDVSHVALVQTGKVR</sequence>
<dbReference type="OrthoDB" id="6625234at2"/>
<comment type="caution">
    <text evidence="1">The sequence shown here is derived from an EMBL/GenBank/DDBJ whole genome shotgun (WGS) entry which is preliminary data.</text>
</comment>
<dbReference type="InterPro" id="IPR049812">
    <property type="entry name" value="DpdG-like"/>
</dbReference>
<evidence type="ECO:0000313" key="1">
    <source>
        <dbReference type="EMBL" id="PCD03370.1"/>
    </source>
</evidence>
<organism evidence="1 2">
    <name type="scientific">Sphingomonas spermidinifaciens</name>
    <dbReference type="NCBI Taxonomy" id="1141889"/>
    <lineage>
        <taxon>Bacteria</taxon>
        <taxon>Pseudomonadati</taxon>
        <taxon>Pseudomonadota</taxon>
        <taxon>Alphaproteobacteria</taxon>
        <taxon>Sphingomonadales</taxon>
        <taxon>Sphingomonadaceae</taxon>
        <taxon>Sphingomonas</taxon>
    </lineage>
</organism>
<protein>
    <submittedName>
        <fullName evidence="1">Uncharacterized protein</fullName>
    </submittedName>
</protein>
<dbReference type="RefSeq" id="WP_096341770.1">
    <property type="nucleotide sequence ID" value="NZ_NWMW01000001.1"/>
</dbReference>
<dbReference type="NCBIfam" id="NF041064">
    <property type="entry name" value="DpdG"/>
    <property type="match status" value="1"/>
</dbReference>
<evidence type="ECO:0000313" key="2">
    <source>
        <dbReference type="Proteomes" id="UP000218366"/>
    </source>
</evidence>
<proteinExistence type="predicted"/>
<reference evidence="1 2" key="1">
    <citation type="submission" date="2017-09" db="EMBL/GenBank/DDBJ databases">
        <title>Sphingomonas spermidinifaciens 9NM-10, whole genome shotgun sequence.</title>
        <authorList>
            <person name="Feng G."/>
            <person name="Zhu H."/>
        </authorList>
    </citation>
    <scope>NUCLEOTIDE SEQUENCE [LARGE SCALE GENOMIC DNA]</scope>
    <source>
        <strain evidence="1 2">9NM-10</strain>
    </source>
</reference>
<keyword evidence="2" id="KW-1185">Reference proteome</keyword>
<dbReference type="EMBL" id="NWMW01000001">
    <property type="protein sequence ID" value="PCD03370.1"/>
    <property type="molecule type" value="Genomic_DNA"/>
</dbReference>
<accession>A0A2A4B5K5</accession>
<gene>
    <name evidence="1" type="ORF">COC42_02960</name>
</gene>
<dbReference type="AlphaFoldDB" id="A0A2A4B5K5"/>
<dbReference type="Proteomes" id="UP000218366">
    <property type="component" value="Unassembled WGS sequence"/>
</dbReference>